<dbReference type="Pfam" id="PF00126">
    <property type="entry name" value="HTH_1"/>
    <property type="match status" value="1"/>
</dbReference>
<evidence type="ECO:0000256" key="1">
    <source>
        <dbReference type="ARBA" id="ARBA00009437"/>
    </source>
</evidence>
<dbReference type="InterPro" id="IPR005119">
    <property type="entry name" value="LysR_subst-bd"/>
</dbReference>
<comment type="caution">
    <text evidence="6">The sequence shown here is derived from an EMBL/GenBank/DDBJ whole genome shotgun (WGS) entry which is preliminary data.</text>
</comment>
<dbReference type="InterPro" id="IPR000847">
    <property type="entry name" value="LysR_HTH_N"/>
</dbReference>
<feature type="domain" description="HTH lysR-type" evidence="5">
    <location>
        <begin position="6"/>
        <end position="63"/>
    </location>
</feature>
<dbReference type="CDD" id="cd08415">
    <property type="entry name" value="PBP2_LysR_opines_like"/>
    <property type="match status" value="1"/>
</dbReference>
<sequence length="302" mass="33038">MQIAHLNLRSLQAFQAIMQTGSATAAAKQLGLTQPGISRLLASLEELVGFQLFYREHSRLIATEEAKHLTPEIDLLLSNSARFLELARNLHKTETGSLTVVAPASFNSGPLVNAVASFIEKYPRVSVSIDSHNPQVARDLVAQRSIDCGFIQLPENHPGLISVPILRSPMVCAVPASFALAGKTVIGVNELLNTPLIMLGQGRPTRQKIDLMFKAAQVQPQIRLETHSVATACAYVKRGLGVAILNQVLAQQYTDDQILLIPLEPVIEHQYGFIYSAYAPMPRLVQAFYKHCIDYFNSTAGA</sequence>
<reference evidence="6 7" key="1">
    <citation type="journal article" date="2012" name="J. Bacteriol.">
        <title>Genome Sequence of Extracellular-Protease-Producing Alishewanella jeotgali Isolated from Traditional Korean Fermented Seafood.</title>
        <authorList>
            <person name="Jung J."/>
            <person name="Chun J."/>
            <person name="Park W."/>
        </authorList>
    </citation>
    <scope>NUCLEOTIDE SEQUENCE [LARGE SCALE GENOMIC DNA]</scope>
    <source>
        <strain evidence="6 7">KCTC 22429</strain>
    </source>
</reference>
<keyword evidence="4" id="KW-0804">Transcription</keyword>
<gene>
    <name evidence="6" type="ORF">AJE_10714</name>
</gene>
<evidence type="ECO:0000256" key="3">
    <source>
        <dbReference type="ARBA" id="ARBA00023125"/>
    </source>
</evidence>
<evidence type="ECO:0000259" key="5">
    <source>
        <dbReference type="PROSITE" id="PS50931"/>
    </source>
</evidence>
<evidence type="ECO:0000313" key="6">
    <source>
        <dbReference type="EMBL" id="EHR40534.1"/>
    </source>
</evidence>
<dbReference type="GO" id="GO:0010628">
    <property type="term" value="P:positive regulation of gene expression"/>
    <property type="evidence" value="ECO:0007669"/>
    <property type="project" value="TreeGrafter"/>
</dbReference>
<dbReference type="Gene3D" id="3.40.190.290">
    <property type="match status" value="1"/>
</dbReference>
<evidence type="ECO:0000256" key="2">
    <source>
        <dbReference type="ARBA" id="ARBA00023015"/>
    </source>
</evidence>
<dbReference type="InterPro" id="IPR036388">
    <property type="entry name" value="WH-like_DNA-bd_sf"/>
</dbReference>
<dbReference type="PANTHER" id="PTHR30427:SF1">
    <property type="entry name" value="TRANSCRIPTIONAL ACTIVATOR PROTEIN LYSR"/>
    <property type="match status" value="1"/>
</dbReference>
<dbReference type="PANTHER" id="PTHR30427">
    <property type="entry name" value="TRANSCRIPTIONAL ACTIVATOR PROTEIN LYSR"/>
    <property type="match status" value="1"/>
</dbReference>
<dbReference type="RefSeq" id="WP_008950860.1">
    <property type="nucleotide sequence ID" value="NZ_AHTH01000037.1"/>
</dbReference>
<dbReference type="Pfam" id="PF03466">
    <property type="entry name" value="LysR_substrate"/>
    <property type="match status" value="1"/>
</dbReference>
<dbReference type="AlphaFoldDB" id="H3ZFQ0"/>
<dbReference type="GO" id="GO:0003700">
    <property type="term" value="F:DNA-binding transcription factor activity"/>
    <property type="evidence" value="ECO:0007669"/>
    <property type="project" value="InterPro"/>
</dbReference>
<dbReference type="PRINTS" id="PR00039">
    <property type="entry name" value="HTHLYSR"/>
</dbReference>
<name>H3ZFQ0_9ALTE</name>
<dbReference type="eggNOG" id="COG0583">
    <property type="taxonomic scope" value="Bacteria"/>
</dbReference>
<protein>
    <submittedName>
        <fullName evidence="6">Transcriptional activator for lysine biosynthesis</fullName>
    </submittedName>
</protein>
<dbReference type="EMBL" id="AHTH01000037">
    <property type="protein sequence ID" value="EHR40534.1"/>
    <property type="molecule type" value="Genomic_DNA"/>
</dbReference>
<dbReference type="SUPFAM" id="SSF46785">
    <property type="entry name" value="Winged helix' DNA-binding domain"/>
    <property type="match status" value="1"/>
</dbReference>
<dbReference type="PATRIC" id="fig|1129374.4.peg.2123"/>
<keyword evidence="3" id="KW-0238">DNA-binding</keyword>
<dbReference type="Gene3D" id="1.10.10.10">
    <property type="entry name" value="Winged helix-like DNA-binding domain superfamily/Winged helix DNA-binding domain"/>
    <property type="match status" value="1"/>
</dbReference>
<dbReference type="PROSITE" id="PS50931">
    <property type="entry name" value="HTH_LYSR"/>
    <property type="match status" value="1"/>
</dbReference>
<dbReference type="InterPro" id="IPR036390">
    <property type="entry name" value="WH_DNA-bd_sf"/>
</dbReference>
<organism evidence="6 7">
    <name type="scientific">Alishewanella jeotgali KCTC 22429</name>
    <dbReference type="NCBI Taxonomy" id="1129374"/>
    <lineage>
        <taxon>Bacteria</taxon>
        <taxon>Pseudomonadati</taxon>
        <taxon>Pseudomonadota</taxon>
        <taxon>Gammaproteobacteria</taxon>
        <taxon>Alteromonadales</taxon>
        <taxon>Alteromonadaceae</taxon>
        <taxon>Alishewanella</taxon>
    </lineage>
</organism>
<keyword evidence="7" id="KW-1185">Reference proteome</keyword>
<dbReference type="InterPro" id="IPR037424">
    <property type="entry name" value="NocR_PBP2"/>
</dbReference>
<keyword evidence="2" id="KW-0805">Transcription regulation</keyword>
<proteinExistence type="inferred from homology"/>
<comment type="similarity">
    <text evidence="1">Belongs to the LysR transcriptional regulatory family.</text>
</comment>
<dbReference type="Proteomes" id="UP000012046">
    <property type="component" value="Unassembled WGS sequence"/>
</dbReference>
<dbReference type="GO" id="GO:0043565">
    <property type="term" value="F:sequence-specific DNA binding"/>
    <property type="evidence" value="ECO:0007669"/>
    <property type="project" value="TreeGrafter"/>
</dbReference>
<dbReference type="SUPFAM" id="SSF53850">
    <property type="entry name" value="Periplasmic binding protein-like II"/>
    <property type="match status" value="1"/>
</dbReference>
<dbReference type="STRING" id="1129374.AJE_10714"/>
<evidence type="ECO:0000313" key="7">
    <source>
        <dbReference type="Proteomes" id="UP000012046"/>
    </source>
</evidence>
<accession>H3ZFQ0</accession>
<evidence type="ECO:0000256" key="4">
    <source>
        <dbReference type="ARBA" id="ARBA00023163"/>
    </source>
</evidence>